<dbReference type="PROSITE" id="PS50858">
    <property type="entry name" value="BSD"/>
    <property type="match status" value="2"/>
</dbReference>
<dbReference type="AlphaFoldDB" id="A0A7J7LF75"/>
<evidence type="ECO:0000313" key="3">
    <source>
        <dbReference type="Proteomes" id="UP000541444"/>
    </source>
</evidence>
<feature type="domain" description="BSD" evidence="1">
    <location>
        <begin position="125"/>
        <end position="169"/>
    </location>
</feature>
<dbReference type="InterPro" id="IPR035925">
    <property type="entry name" value="BSD_dom_sf"/>
</dbReference>
<name>A0A7J7LF75_9MAGN</name>
<dbReference type="SMART" id="SM00751">
    <property type="entry name" value="BSD"/>
    <property type="match status" value="2"/>
</dbReference>
<sequence>MNFDSEKIVMSVKYKNAGPKVPGIPGVVTMMVDRFLFMPDDPTSPFELNVSFQTIKSQRFNGKLVLLDLLPIKGKSYTFEFKEVSSLDVCRDFVAKILLKFQDKNPPEKLSTDVQPVEQLICPADILRRAKLLKEDRELEKLYNQLVAGNVLTETEFWATRKKLLGADGSQMSKQRLGFKSAMLADLRPSTDGKSNSIKFDLTPDIIHQIFIEKPAVRQAYLKFVPSKMKEVDFWQKYCKAEYYYKTKNDSAAAAEAAGDEDLAVFLKHDEIVANEARRKIRRVDPTLNMEADQGDDYMQLPYLILSGLMSTAILAAKGRNGDVTNIYGYCRVEMSIICSGHGIFRDGSKEAAADSEYEQYRRSLSQDLNRHAAAVLEQSSLDVELGDTKTLAEALARSKQAELASETSDATANHERSKRVSQMAEIDDLQAPCNLPFAPLCIKDPREYFDSQQVNTLKGLGDTEGVPSCNLSTEQAYGSLRECISTMKAKGLSDPIEKSEVAVKVFNVLTQHLSSNKFHLGKNPNESVLGRLPNTTKEDILHHWKSNQELLKHFWSSYPITTTYLHTKVSRLKNAIDVVYPKLQELKRSVESDLRHQVSLLVQPMIQALDAALAHYESDLQKRTAKSRQR</sequence>
<comment type="caution">
    <text evidence="2">The sequence shown here is derived from an EMBL/GenBank/DDBJ whole genome shotgun (WGS) entry which is preliminary data.</text>
</comment>
<dbReference type="OrthoDB" id="360521at2759"/>
<dbReference type="GO" id="GO:0006289">
    <property type="term" value="P:nucleotide-excision repair"/>
    <property type="evidence" value="ECO:0007669"/>
    <property type="project" value="InterPro"/>
</dbReference>
<evidence type="ECO:0000259" key="1">
    <source>
        <dbReference type="PROSITE" id="PS50858"/>
    </source>
</evidence>
<dbReference type="Pfam" id="PF03909">
    <property type="entry name" value="BSD"/>
    <property type="match status" value="1"/>
</dbReference>
<dbReference type="GO" id="GO:0006351">
    <property type="term" value="P:DNA-templated transcription"/>
    <property type="evidence" value="ECO:0007669"/>
    <property type="project" value="InterPro"/>
</dbReference>
<dbReference type="Gene3D" id="6.10.140.1200">
    <property type="match status" value="1"/>
</dbReference>
<dbReference type="Gene3D" id="1.10.3970.10">
    <property type="entry name" value="BSD domain"/>
    <property type="match status" value="1"/>
</dbReference>
<reference evidence="2 3" key="1">
    <citation type="journal article" date="2020" name="IScience">
        <title>Genome Sequencing of the Endangered Kingdonia uniflora (Circaeasteraceae, Ranunculales) Reveals Potential Mechanisms of Evolutionary Specialization.</title>
        <authorList>
            <person name="Sun Y."/>
            <person name="Deng T."/>
            <person name="Zhang A."/>
            <person name="Moore M.J."/>
            <person name="Landis J.B."/>
            <person name="Lin N."/>
            <person name="Zhang H."/>
            <person name="Zhang X."/>
            <person name="Huang J."/>
            <person name="Zhang X."/>
            <person name="Sun H."/>
            <person name="Wang H."/>
        </authorList>
    </citation>
    <scope>NUCLEOTIDE SEQUENCE [LARGE SCALE GENOMIC DNA]</scope>
    <source>
        <strain evidence="2">TB1705</strain>
        <tissue evidence="2">Leaf</tissue>
    </source>
</reference>
<proteinExistence type="predicted"/>
<dbReference type="SUPFAM" id="SSF50729">
    <property type="entry name" value="PH domain-like"/>
    <property type="match status" value="1"/>
</dbReference>
<gene>
    <name evidence="2" type="ORF">GIB67_008498</name>
</gene>
<dbReference type="Proteomes" id="UP000541444">
    <property type="component" value="Unassembled WGS sequence"/>
</dbReference>
<evidence type="ECO:0000313" key="2">
    <source>
        <dbReference type="EMBL" id="KAF6141321.1"/>
    </source>
</evidence>
<organism evidence="2 3">
    <name type="scientific">Kingdonia uniflora</name>
    <dbReference type="NCBI Taxonomy" id="39325"/>
    <lineage>
        <taxon>Eukaryota</taxon>
        <taxon>Viridiplantae</taxon>
        <taxon>Streptophyta</taxon>
        <taxon>Embryophyta</taxon>
        <taxon>Tracheophyta</taxon>
        <taxon>Spermatophyta</taxon>
        <taxon>Magnoliopsida</taxon>
        <taxon>Ranunculales</taxon>
        <taxon>Circaeasteraceae</taxon>
        <taxon>Kingdonia</taxon>
    </lineage>
</organism>
<dbReference type="EMBL" id="JACGCM010002328">
    <property type="protein sequence ID" value="KAF6141321.1"/>
    <property type="molecule type" value="Genomic_DNA"/>
</dbReference>
<dbReference type="GO" id="GO:0000439">
    <property type="term" value="C:transcription factor TFIIH core complex"/>
    <property type="evidence" value="ECO:0007669"/>
    <property type="project" value="InterPro"/>
</dbReference>
<dbReference type="InterPro" id="IPR005607">
    <property type="entry name" value="BSD_dom"/>
</dbReference>
<dbReference type="SUPFAM" id="SSF140383">
    <property type="entry name" value="BSD domain-like"/>
    <property type="match status" value="2"/>
</dbReference>
<keyword evidence="3" id="KW-1185">Reference proteome</keyword>
<dbReference type="InterPro" id="IPR027079">
    <property type="entry name" value="Tfb1/GTF2H1"/>
</dbReference>
<protein>
    <recommendedName>
        <fullName evidence="1">BSD domain-containing protein</fullName>
    </recommendedName>
</protein>
<accession>A0A7J7LF75</accession>
<feature type="domain" description="BSD" evidence="1">
    <location>
        <begin position="194"/>
        <end position="246"/>
    </location>
</feature>
<dbReference type="PANTHER" id="PTHR12856">
    <property type="entry name" value="TRANSCRIPTION INITIATION FACTOR IIH-RELATED"/>
    <property type="match status" value="1"/>
</dbReference>